<accession>A0A8H7DWF2</accession>
<reference evidence="2" key="1">
    <citation type="submission" date="2019-07" db="EMBL/GenBank/DDBJ databases">
        <authorList>
            <person name="Palmer J.M."/>
        </authorList>
    </citation>
    <scope>NUCLEOTIDE SEQUENCE</scope>
    <source>
        <strain evidence="2">PC9</strain>
    </source>
</reference>
<keyword evidence="1" id="KW-0732">Signal</keyword>
<sequence>MFSKLSTILALAIFAGSSVVMGHPTESNIVGRNVDAKDSLSFADEVDANFPGCDTTQQATLQRAIDLLPTIRTPSGSER</sequence>
<feature type="signal peptide" evidence="1">
    <location>
        <begin position="1"/>
        <end position="22"/>
    </location>
</feature>
<feature type="chain" id="PRO_5034263067" evidence="1">
    <location>
        <begin position="23"/>
        <end position="79"/>
    </location>
</feature>
<keyword evidence="3" id="KW-1185">Reference proteome</keyword>
<dbReference type="RefSeq" id="XP_036635574.1">
    <property type="nucleotide sequence ID" value="XM_036769729.1"/>
</dbReference>
<proteinExistence type="predicted"/>
<organism evidence="2 3">
    <name type="scientific">Pleurotus ostreatus</name>
    <name type="common">Oyster mushroom</name>
    <name type="synonym">White-rot fungus</name>
    <dbReference type="NCBI Taxonomy" id="5322"/>
    <lineage>
        <taxon>Eukaryota</taxon>
        <taxon>Fungi</taxon>
        <taxon>Dikarya</taxon>
        <taxon>Basidiomycota</taxon>
        <taxon>Agaricomycotina</taxon>
        <taxon>Agaricomycetes</taxon>
        <taxon>Agaricomycetidae</taxon>
        <taxon>Agaricales</taxon>
        <taxon>Pleurotineae</taxon>
        <taxon>Pleurotaceae</taxon>
        <taxon>Pleurotus</taxon>
    </lineage>
</organism>
<comment type="caution">
    <text evidence="2">The sequence shown here is derived from an EMBL/GenBank/DDBJ whole genome shotgun (WGS) entry which is preliminary data.</text>
</comment>
<dbReference type="EMBL" id="JACETU010000001">
    <property type="protein sequence ID" value="KAF7439730.1"/>
    <property type="molecule type" value="Genomic_DNA"/>
</dbReference>
<protein>
    <submittedName>
        <fullName evidence="2">Uncharacterized protein</fullName>
    </submittedName>
</protein>
<dbReference type="OrthoDB" id="10479973at2759"/>
<dbReference type="AlphaFoldDB" id="A0A8H7DWF2"/>
<evidence type="ECO:0000256" key="1">
    <source>
        <dbReference type="SAM" id="SignalP"/>
    </source>
</evidence>
<dbReference type="GeneID" id="59369907"/>
<evidence type="ECO:0000313" key="3">
    <source>
        <dbReference type="Proteomes" id="UP000623687"/>
    </source>
</evidence>
<dbReference type="Proteomes" id="UP000623687">
    <property type="component" value="Unassembled WGS sequence"/>
</dbReference>
<gene>
    <name evidence="2" type="ORF">PC9H_000066</name>
</gene>
<dbReference type="VEuPathDB" id="FungiDB:PC9H_000066"/>
<name>A0A8H7DWF2_PLEOS</name>
<evidence type="ECO:0000313" key="2">
    <source>
        <dbReference type="EMBL" id="KAF7439730.1"/>
    </source>
</evidence>